<dbReference type="AlphaFoldDB" id="A0A8J4WS04"/>
<protein>
    <submittedName>
        <fullName evidence="1">Regulator of microtubule dynamics 1 isoform X1</fullName>
    </submittedName>
</protein>
<name>A0A8J4WS04_CLAMG</name>
<accession>A0A8J4WS04</accession>
<dbReference type="Proteomes" id="UP000727407">
    <property type="component" value="Unassembled WGS sequence"/>
</dbReference>
<dbReference type="EMBL" id="QNUK01000775">
    <property type="protein sequence ID" value="KAF5889711.1"/>
    <property type="molecule type" value="Genomic_DNA"/>
</dbReference>
<organism evidence="1 2">
    <name type="scientific">Clarias magur</name>
    <name type="common">Asian catfish</name>
    <name type="synonym">Macropteronotus magur</name>
    <dbReference type="NCBI Taxonomy" id="1594786"/>
    <lineage>
        <taxon>Eukaryota</taxon>
        <taxon>Metazoa</taxon>
        <taxon>Chordata</taxon>
        <taxon>Craniata</taxon>
        <taxon>Vertebrata</taxon>
        <taxon>Euteleostomi</taxon>
        <taxon>Actinopterygii</taxon>
        <taxon>Neopterygii</taxon>
        <taxon>Teleostei</taxon>
        <taxon>Ostariophysi</taxon>
        <taxon>Siluriformes</taxon>
        <taxon>Clariidae</taxon>
        <taxon>Clarias</taxon>
    </lineage>
</organism>
<evidence type="ECO:0000313" key="2">
    <source>
        <dbReference type="Proteomes" id="UP000727407"/>
    </source>
</evidence>
<keyword evidence="2" id="KW-1185">Reference proteome</keyword>
<gene>
    <name evidence="1" type="ORF">DAT39_020595</name>
</gene>
<evidence type="ECO:0000313" key="1">
    <source>
        <dbReference type="EMBL" id="KAF5889711.1"/>
    </source>
</evidence>
<reference evidence="1" key="1">
    <citation type="submission" date="2020-07" db="EMBL/GenBank/DDBJ databases">
        <title>Clarias magur genome sequencing, assembly and annotation.</title>
        <authorList>
            <person name="Kushwaha B."/>
            <person name="Kumar R."/>
            <person name="Das P."/>
            <person name="Joshi C.G."/>
            <person name="Kumar D."/>
            <person name="Nagpure N.S."/>
            <person name="Pandey M."/>
            <person name="Agarwal S."/>
            <person name="Srivastava S."/>
            <person name="Singh M."/>
            <person name="Sahoo L."/>
            <person name="Jayasankar P."/>
            <person name="Meher P.K."/>
            <person name="Koringa P.G."/>
            <person name="Iquebal M.A."/>
            <person name="Das S.P."/>
            <person name="Bit A."/>
            <person name="Patnaik S."/>
            <person name="Patel N."/>
            <person name="Shah T.M."/>
            <person name="Hinsu A."/>
            <person name="Jena J.K."/>
        </authorList>
    </citation>
    <scope>NUCLEOTIDE SEQUENCE</scope>
    <source>
        <strain evidence="1">CIFAMagur01</strain>
        <tissue evidence="1">Testis</tissue>
    </source>
</reference>
<proteinExistence type="predicted"/>
<feature type="non-terminal residue" evidence="1">
    <location>
        <position position="115"/>
    </location>
</feature>
<sequence>MDRFRASLSARPRAPQGSLEVYAAQISRLVDEAFPEYGDRAQREEKCSRFLAGLTDYMTGNAAGSTNDVGAVAAVYSVTDNGGLHRAVDRLTEEMRDRRMELRRLGDGNQKLKAR</sequence>
<comment type="caution">
    <text evidence="1">The sequence shown here is derived from an EMBL/GenBank/DDBJ whole genome shotgun (WGS) entry which is preliminary data.</text>
</comment>
<dbReference type="OrthoDB" id="8950740at2759"/>